<accession>A0A9D1LM56</accession>
<evidence type="ECO:0000256" key="5">
    <source>
        <dbReference type="HAMAP-Rule" id="MF_00374"/>
    </source>
</evidence>
<dbReference type="GO" id="GO:0022625">
    <property type="term" value="C:cytosolic large ribosomal subunit"/>
    <property type="evidence" value="ECO:0007669"/>
    <property type="project" value="TreeGrafter"/>
</dbReference>
<dbReference type="InterPro" id="IPR001854">
    <property type="entry name" value="Ribosomal_uL29"/>
</dbReference>
<dbReference type="HAMAP" id="MF_00374">
    <property type="entry name" value="Ribosomal_uL29"/>
    <property type="match status" value="1"/>
</dbReference>
<gene>
    <name evidence="5 6" type="primary">rpmC</name>
    <name evidence="6" type="ORF">IAB67_08895</name>
</gene>
<dbReference type="Pfam" id="PF00831">
    <property type="entry name" value="Ribosomal_L29"/>
    <property type="match status" value="1"/>
</dbReference>
<organism evidence="6 7">
    <name type="scientific">Candidatus Ventrousia excrementavium</name>
    <dbReference type="NCBI Taxonomy" id="2840961"/>
    <lineage>
        <taxon>Bacteria</taxon>
        <taxon>Bacillati</taxon>
        <taxon>Bacillota</taxon>
        <taxon>Clostridia</taxon>
        <taxon>Eubacteriales</taxon>
        <taxon>Clostridiaceae</taxon>
        <taxon>Clostridiaceae incertae sedis</taxon>
        <taxon>Candidatus Ventrousia</taxon>
    </lineage>
</organism>
<protein>
    <recommendedName>
        <fullName evidence="4 5">Large ribosomal subunit protein uL29</fullName>
    </recommendedName>
</protein>
<evidence type="ECO:0000313" key="7">
    <source>
        <dbReference type="Proteomes" id="UP000824073"/>
    </source>
</evidence>
<dbReference type="EMBL" id="DVMR01000065">
    <property type="protein sequence ID" value="HIU44397.1"/>
    <property type="molecule type" value="Genomic_DNA"/>
</dbReference>
<comment type="caution">
    <text evidence="6">The sequence shown here is derived from an EMBL/GenBank/DDBJ whole genome shotgun (WGS) entry which is preliminary data.</text>
</comment>
<evidence type="ECO:0000256" key="1">
    <source>
        <dbReference type="ARBA" id="ARBA00009254"/>
    </source>
</evidence>
<dbReference type="GO" id="GO:0006412">
    <property type="term" value="P:translation"/>
    <property type="evidence" value="ECO:0007669"/>
    <property type="project" value="UniProtKB-UniRule"/>
</dbReference>
<comment type="similarity">
    <text evidence="1 5">Belongs to the universal ribosomal protein uL29 family.</text>
</comment>
<evidence type="ECO:0000313" key="6">
    <source>
        <dbReference type="EMBL" id="HIU44397.1"/>
    </source>
</evidence>
<dbReference type="AlphaFoldDB" id="A0A9D1LM56"/>
<dbReference type="Proteomes" id="UP000824073">
    <property type="component" value="Unassembled WGS sequence"/>
</dbReference>
<keyword evidence="3 5" id="KW-0687">Ribonucleoprotein</keyword>
<reference evidence="6" key="2">
    <citation type="journal article" date="2021" name="PeerJ">
        <title>Extensive microbial diversity within the chicken gut microbiome revealed by metagenomics and culture.</title>
        <authorList>
            <person name="Gilroy R."/>
            <person name="Ravi A."/>
            <person name="Getino M."/>
            <person name="Pursley I."/>
            <person name="Horton D.L."/>
            <person name="Alikhan N.F."/>
            <person name="Baker D."/>
            <person name="Gharbi K."/>
            <person name="Hall N."/>
            <person name="Watson M."/>
            <person name="Adriaenssens E.M."/>
            <person name="Foster-Nyarko E."/>
            <person name="Jarju S."/>
            <person name="Secka A."/>
            <person name="Antonio M."/>
            <person name="Oren A."/>
            <person name="Chaudhuri R.R."/>
            <person name="La Ragione R."/>
            <person name="Hildebrand F."/>
            <person name="Pallen M.J."/>
        </authorList>
    </citation>
    <scope>NUCLEOTIDE SEQUENCE</scope>
    <source>
        <strain evidence="6">CHK191-8634</strain>
    </source>
</reference>
<dbReference type="PANTHER" id="PTHR10916">
    <property type="entry name" value="60S RIBOSOMAL PROTEIN L35/50S RIBOSOMAL PROTEIN L29"/>
    <property type="match status" value="1"/>
</dbReference>
<dbReference type="GO" id="GO:0003735">
    <property type="term" value="F:structural constituent of ribosome"/>
    <property type="evidence" value="ECO:0007669"/>
    <property type="project" value="InterPro"/>
</dbReference>
<name>A0A9D1LM56_9CLOT</name>
<evidence type="ECO:0000256" key="2">
    <source>
        <dbReference type="ARBA" id="ARBA00022980"/>
    </source>
</evidence>
<keyword evidence="2 5" id="KW-0689">Ribosomal protein</keyword>
<sequence length="66" mass="7595">MKVKEVRELSAQELSAKLGDLKKDLFNLRLQHAINQLDNPQKIVEVKRDIARVKTVLREKELAAKS</sequence>
<reference evidence="6" key="1">
    <citation type="submission" date="2020-10" db="EMBL/GenBank/DDBJ databases">
        <authorList>
            <person name="Gilroy R."/>
        </authorList>
    </citation>
    <scope>NUCLEOTIDE SEQUENCE</scope>
    <source>
        <strain evidence="6">CHK191-8634</strain>
    </source>
</reference>
<dbReference type="NCBIfam" id="TIGR00012">
    <property type="entry name" value="L29"/>
    <property type="match status" value="1"/>
</dbReference>
<evidence type="ECO:0000256" key="4">
    <source>
        <dbReference type="ARBA" id="ARBA00035204"/>
    </source>
</evidence>
<evidence type="ECO:0000256" key="3">
    <source>
        <dbReference type="ARBA" id="ARBA00023274"/>
    </source>
</evidence>
<dbReference type="InterPro" id="IPR036049">
    <property type="entry name" value="Ribosomal_uL29_sf"/>
</dbReference>
<proteinExistence type="inferred from homology"/>
<dbReference type="InterPro" id="IPR050063">
    <property type="entry name" value="Ribosomal_protein_uL29"/>
</dbReference>
<dbReference type="FunFam" id="1.10.287.310:FF:000001">
    <property type="entry name" value="50S ribosomal protein L29"/>
    <property type="match status" value="1"/>
</dbReference>
<dbReference type="SUPFAM" id="SSF46561">
    <property type="entry name" value="Ribosomal protein L29 (L29p)"/>
    <property type="match status" value="1"/>
</dbReference>
<dbReference type="CDD" id="cd00427">
    <property type="entry name" value="Ribosomal_L29_HIP"/>
    <property type="match status" value="1"/>
</dbReference>
<dbReference type="Gene3D" id="1.10.287.310">
    <property type="match status" value="1"/>
</dbReference>
<dbReference type="PANTHER" id="PTHR10916:SF0">
    <property type="entry name" value="LARGE RIBOSOMAL SUBUNIT PROTEIN UL29C"/>
    <property type="match status" value="1"/>
</dbReference>